<feature type="region of interest" description="Disordered" evidence="1">
    <location>
        <begin position="132"/>
        <end position="212"/>
    </location>
</feature>
<evidence type="ECO:0000256" key="1">
    <source>
        <dbReference type="SAM" id="MobiDB-lite"/>
    </source>
</evidence>
<dbReference type="EMBL" id="JAECZO010000140">
    <property type="protein sequence ID" value="KAK7198262.1"/>
    <property type="molecule type" value="Genomic_DNA"/>
</dbReference>
<feature type="compositionally biased region" description="Polar residues" evidence="1">
    <location>
        <begin position="157"/>
        <end position="169"/>
    </location>
</feature>
<protein>
    <submittedName>
        <fullName evidence="2">Uncharacterized protein</fullName>
    </submittedName>
</protein>
<feature type="compositionally biased region" description="Low complexity" evidence="1">
    <location>
        <begin position="174"/>
        <end position="186"/>
    </location>
</feature>
<evidence type="ECO:0000313" key="2">
    <source>
        <dbReference type="EMBL" id="KAK7198262.1"/>
    </source>
</evidence>
<sequence>MPLYGPPGVRLGRSADDREQQERLRIRRITSILRHGSADQRRRALNMRMLPLPEDPEAVAVPATALLDLPGAVSGEHGEHNAMGIFDPLAQVAQRYGADGHGDEQEVEGTAAAAAVDYSVFLEVLCPNGTSLLESLPLTPRTSHRQQRDSRDCVPTSRPQRTFSPSSATGALRSASSADAPIDAPITFDRDAASTPTPPGADESVSASSCTAPPALSLDAAVAAPAEEEEVEEDGADAVSDVFASGGSASLFVPRRSRGRRSILSFHRSSSQSSRAVHAEPPRRTISSLCNPSTARSSGNSALGSPAEPASPITTTFDTLSSPPNASDAGELGGRILFTDRLVTAHSHTALPTMISAFQQYVKSTPCSLTRWSPGHGFAAEFYTQLDYDQIPDHHQLSYAYQRLAPRQRGIPLKSYNTSSELLRCVQEAERCERPTFRRVDPADLYGSSHYVSDAFVHKTDH</sequence>
<name>A0AAW0EXR2_9TRYP</name>
<feature type="compositionally biased region" description="Polar residues" evidence="1">
    <location>
        <begin position="312"/>
        <end position="325"/>
    </location>
</feature>
<proteinExistence type="predicted"/>
<feature type="region of interest" description="Disordered" evidence="1">
    <location>
        <begin position="265"/>
        <end position="328"/>
    </location>
</feature>
<feature type="compositionally biased region" description="Polar residues" evidence="1">
    <location>
        <begin position="285"/>
        <end position="303"/>
    </location>
</feature>
<evidence type="ECO:0000313" key="3">
    <source>
        <dbReference type="Proteomes" id="UP001430356"/>
    </source>
</evidence>
<dbReference type="AlphaFoldDB" id="A0AAW0EXR2"/>
<comment type="caution">
    <text evidence="2">The sequence shown here is derived from an EMBL/GenBank/DDBJ whole genome shotgun (WGS) entry which is preliminary data.</text>
</comment>
<feature type="compositionally biased region" description="Low complexity" evidence="1">
    <location>
        <begin position="265"/>
        <end position="275"/>
    </location>
</feature>
<reference evidence="2 3" key="1">
    <citation type="journal article" date="2021" name="MBio">
        <title>A New Model Trypanosomatid, Novymonas esmeraldas: Genomic Perception of Its 'Candidatus Pandoraea novymonadis' Endosymbiont.</title>
        <authorList>
            <person name="Zakharova A."/>
            <person name="Saura A."/>
            <person name="Butenko A."/>
            <person name="Podesvova L."/>
            <person name="Warmusova S."/>
            <person name="Kostygov A.Y."/>
            <person name="Nenarokova A."/>
            <person name="Lukes J."/>
            <person name="Opperdoes F.R."/>
            <person name="Yurchenko V."/>
        </authorList>
    </citation>
    <scope>NUCLEOTIDE SEQUENCE [LARGE SCALE GENOMIC DNA]</scope>
    <source>
        <strain evidence="2 3">E262AT.01</strain>
    </source>
</reference>
<gene>
    <name evidence="2" type="ORF">NESM_000783700</name>
</gene>
<accession>A0AAW0EXR2</accession>
<keyword evidence="3" id="KW-1185">Reference proteome</keyword>
<organism evidence="2 3">
    <name type="scientific">Novymonas esmeraldas</name>
    <dbReference type="NCBI Taxonomy" id="1808958"/>
    <lineage>
        <taxon>Eukaryota</taxon>
        <taxon>Discoba</taxon>
        <taxon>Euglenozoa</taxon>
        <taxon>Kinetoplastea</taxon>
        <taxon>Metakinetoplastina</taxon>
        <taxon>Trypanosomatida</taxon>
        <taxon>Trypanosomatidae</taxon>
        <taxon>Novymonas</taxon>
    </lineage>
</organism>
<dbReference type="Proteomes" id="UP001430356">
    <property type="component" value="Unassembled WGS sequence"/>
</dbReference>